<dbReference type="EMBL" id="RCML01000132">
    <property type="protein sequence ID" value="KAG2989552.1"/>
    <property type="molecule type" value="Genomic_DNA"/>
</dbReference>
<evidence type="ECO:0000256" key="9">
    <source>
        <dbReference type="ARBA" id="ARBA00023136"/>
    </source>
</evidence>
<feature type="signal peptide" evidence="11">
    <location>
        <begin position="1"/>
        <end position="20"/>
    </location>
</feature>
<dbReference type="STRING" id="29920.A0A329RKI3"/>
<evidence type="ECO:0000313" key="18">
    <source>
        <dbReference type="Proteomes" id="UP000251314"/>
    </source>
</evidence>
<dbReference type="Proteomes" id="UP000760860">
    <property type="component" value="Unassembled WGS sequence"/>
</dbReference>
<evidence type="ECO:0000256" key="8">
    <source>
        <dbReference type="ARBA" id="ARBA00023034"/>
    </source>
</evidence>
<keyword evidence="5 10" id="KW-0812">Transmembrane</keyword>
<evidence type="ECO:0000256" key="11">
    <source>
        <dbReference type="SAM" id="SignalP"/>
    </source>
</evidence>
<comment type="subcellular location">
    <subcellularLocation>
        <location evidence="1">Golgi apparatus membrane</location>
        <topology evidence="1">Single-pass type II membrane protein</topology>
    </subcellularLocation>
    <subcellularLocation>
        <location evidence="10">Golgi apparatus</location>
        <location evidence="10">Golgi stack membrane</location>
        <topology evidence="10">Single-pass type II membrane protein</topology>
    </subcellularLocation>
</comment>
<evidence type="ECO:0000256" key="3">
    <source>
        <dbReference type="ARBA" id="ARBA00022676"/>
    </source>
</evidence>
<dbReference type="GO" id="GO:0032580">
    <property type="term" value="C:Golgi cisterna membrane"/>
    <property type="evidence" value="ECO:0007669"/>
    <property type="project" value="UniProtKB-SubCell"/>
</dbReference>
<evidence type="ECO:0000256" key="6">
    <source>
        <dbReference type="ARBA" id="ARBA00022968"/>
    </source>
</evidence>
<dbReference type="SUPFAM" id="SSF53756">
    <property type="entry name" value="UDP-Glycosyltransferase/glycogen phosphorylase"/>
    <property type="match status" value="1"/>
</dbReference>
<comment type="caution">
    <text evidence="17">The sequence shown here is derived from an EMBL/GenBank/DDBJ whole genome shotgun (WGS) entry which is preliminary data.</text>
</comment>
<dbReference type="InterPro" id="IPR055270">
    <property type="entry name" value="Glyco_tran_10_C"/>
</dbReference>
<dbReference type="EC" id="2.4.1.-" evidence="10"/>
<dbReference type="InterPro" id="IPR038577">
    <property type="entry name" value="GT10-like_C_sf"/>
</dbReference>
<name>A0A329RKI3_9STRA</name>
<dbReference type="EMBL" id="RCMG01000564">
    <property type="protein sequence ID" value="KAG2852076.1"/>
    <property type="molecule type" value="Genomic_DNA"/>
</dbReference>
<dbReference type="Gene3D" id="3.40.50.11660">
    <property type="entry name" value="Glycosyl transferase family 10, C-terminal domain"/>
    <property type="match status" value="1"/>
</dbReference>
<evidence type="ECO:0000256" key="1">
    <source>
        <dbReference type="ARBA" id="ARBA00004323"/>
    </source>
</evidence>
<comment type="similarity">
    <text evidence="10">Belongs to the glycosyltransferase 10 family.</text>
</comment>
<organism evidence="17 18">
    <name type="scientific">Phytophthora cactorum</name>
    <dbReference type="NCBI Taxonomy" id="29920"/>
    <lineage>
        <taxon>Eukaryota</taxon>
        <taxon>Sar</taxon>
        <taxon>Stramenopiles</taxon>
        <taxon>Oomycota</taxon>
        <taxon>Peronosporomycetes</taxon>
        <taxon>Peronosporales</taxon>
        <taxon>Peronosporaceae</taxon>
        <taxon>Phytophthora</taxon>
    </lineage>
</organism>
<dbReference type="AlphaFoldDB" id="A0A329RKI3"/>
<evidence type="ECO:0000313" key="14">
    <source>
        <dbReference type="EMBL" id="KAG2947251.1"/>
    </source>
</evidence>
<dbReference type="EMBL" id="RCMK01000137">
    <property type="protein sequence ID" value="KAG2947251.1"/>
    <property type="molecule type" value="Genomic_DNA"/>
</dbReference>
<feature type="domain" description="Fucosyltransferase C-terminal" evidence="12">
    <location>
        <begin position="610"/>
        <end position="752"/>
    </location>
</feature>
<reference evidence="17 18" key="1">
    <citation type="submission" date="2018-01" db="EMBL/GenBank/DDBJ databases">
        <title>Draft genome of the strawberry crown rot pathogen Phytophthora cactorum.</title>
        <authorList>
            <person name="Armitage A.D."/>
            <person name="Lysoe E."/>
            <person name="Nellist C.F."/>
            <person name="Harrison R.J."/>
            <person name="Brurberg M.B."/>
        </authorList>
    </citation>
    <scope>NUCLEOTIDE SEQUENCE [LARGE SCALE GENOMIC DNA]</scope>
    <source>
        <strain evidence="17 18">10300</strain>
    </source>
</reference>
<dbReference type="GO" id="GO:0016758">
    <property type="term" value="F:hexosyltransferase activity"/>
    <property type="evidence" value="ECO:0007669"/>
    <property type="project" value="InterPro"/>
</dbReference>
<dbReference type="Pfam" id="PF00852">
    <property type="entry name" value="Glyco_transf_10"/>
    <property type="match status" value="1"/>
</dbReference>
<dbReference type="Proteomes" id="UP000735874">
    <property type="component" value="Unassembled WGS sequence"/>
</dbReference>
<dbReference type="GO" id="GO:0000139">
    <property type="term" value="C:Golgi membrane"/>
    <property type="evidence" value="ECO:0007669"/>
    <property type="project" value="UniProtKB-SubCell"/>
</dbReference>
<dbReference type="Proteomes" id="UP000697107">
    <property type="component" value="Unassembled WGS sequence"/>
</dbReference>
<feature type="chain" id="PRO_5040067725" description="Fucosyltransferase" evidence="11">
    <location>
        <begin position="21"/>
        <end position="792"/>
    </location>
</feature>
<evidence type="ECO:0000313" key="16">
    <source>
        <dbReference type="EMBL" id="KAG3215594.1"/>
    </source>
</evidence>
<accession>A0A329RKI3</accession>
<comment type="similarity">
    <text evidence="2">Belongs to the glycosyltransferase 31 family.</text>
</comment>
<dbReference type="OrthoDB" id="427096at2759"/>
<dbReference type="PANTHER" id="PTHR11214:SF3">
    <property type="entry name" value="BETA-1,3-GALACTOSYLTRANSFERASE 6"/>
    <property type="match status" value="1"/>
</dbReference>
<keyword evidence="3 10" id="KW-0328">Glycosyltransferase</keyword>
<evidence type="ECO:0000256" key="4">
    <source>
        <dbReference type="ARBA" id="ARBA00022679"/>
    </source>
</evidence>
<evidence type="ECO:0000256" key="5">
    <source>
        <dbReference type="ARBA" id="ARBA00022692"/>
    </source>
</evidence>
<keyword evidence="18" id="KW-1185">Reference proteome</keyword>
<keyword evidence="4 10" id="KW-0808">Transferase</keyword>
<dbReference type="VEuPathDB" id="FungiDB:PC110_g18838"/>
<proteinExistence type="inferred from homology"/>
<keyword evidence="6" id="KW-0735">Signal-anchor</keyword>
<keyword evidence="9" id="KW-0472">Membrane</keyword>
<sequence length="792" mass="88808">MPLLVFFLLYVALAVTLSSSAPVGEQDRSTVAITRRLSEDPITSFQTLYPVDGVQQQEESVHQAPVLPVVVNESGPAVVIGVKTRVIANFAYRQAIRETWASQTDLPRDVKVFFVGCRPSLGDIYNTDERERIEKAIELEKQTYGDLLTHELDCDDSYIDLTAKVKEFIRFATQMFPNTSFVMVGNDDIYLRAGHLVNYLLKGSQSEHLYLGQVWDKRLGRSTSPVGDPTVPNYVSESFYPMSSFPPYARGLLYLIPADCARFITKNQRRLSSLGGMDDVSVAVWLLSIQVHVEHTPAFSYLGFQGCEDTTISLADLTPLAIRSIHSNLLEQRNFCHGFSRSTWQKVGIPLEIKTYVQNIKTLGVLEVTSTLSAPGKLSVTIPYYPVAETLSAYSRIVCQQARALVGNVSCREITDKLRTQQQDQVKNSEVSGAFAPQFLKLWRYNLFAADLEAAPVIVAYSKMAAYSAAMLECLFATVFEHTKRPILVVPEDVLRKHYQSSPDIFVFSVLDSNCFIITNPGCQQRIADYFREFSISDENKSTRSTKLMMIAGEPTDTSELDDRVILLSAVSGLSRKLHAHGSVASFSFAERLDHTPMDLITPTYAVSEEKRRFCAYLYARCDRPQREYMFDVLNAMEPVDALGVCAGSSRPRNLSHRASRFSLWYNDDAVATFRQYKFVIAFENSGVPGYVTEKLINPFLAGSIPIYLGNSTTVSQLYNPESFIDCGHFAKLVECAAYVMQVHKSPELYARMRRASPIRNITAFKEAFSWHPSVPSSDLADKVAKMLQMDP</sequence>
<evidence type="ECO:0000313" key="15">
    <source>
        <dbReference type="EMBL" id="KAG2989552.1"/>
    </source>
</evidence>
<dbReference type="EMBL" id="RCMV01000546">
    <property type="protein sequence ID" value="KAG3215594.1"/>
    <property type="molecule type" value="Genomic_DNA"/>
</dbReference>
<protein>
    <recommendedName>
        <fullName evidence="10">Fucosyltransferase</fullName>
        <ecNumber evidence="10">2.4.1.-</ecNumber>
    </recommendedName>
</protein>
<dbReference type="Proteomes" id="UP000251314">
    <property type="component" value="Unassembled WGS sequence"/>
</dbReference>
<gene>
    <name evidence="17" type="ORF">PC110_g18838</name>
    <name evidence="13" type="ORF">PC113_g15347</name>
    <name evidence="14" type="ORF">PC117_g6958</name>
    <name evidence="15" type="ORF">PC118_g6115</name>
    <name evidence="16" type="ORF">PC129_g13520</name>
</gene>
<keyword evidence="7" id="KW-1133">Transmembrane helix</keyword>
<dbReference type="Pfam" id="PF01762">
    <property type="entry name" value="Galactosyl_T"/>
    <property type="match status" value="1"/>
</dbReference>
<evidence type="ECO:0000256" key="10">
    <source>
        <dbReference type="RuleBase" id="RU003832"/>
    </source>
</evidence>
<dbReference type="Gene3D" id="3.90.550.50">
    <property type="match status" value="1"/>
</dbReference>
<evidence type="ECO:0000256" key="7">
    <source>
        <dbReference type="ARBA" id="ARBA00022989"/>
    </source>
</evidence>
<evidence type="ECO:0000259" key="12">
    <source>
        <dbReference type="Pfam" id="PF00852"/>
    </source>
</evidence>
<dbReference type="Proteomes" id="UP000736787">
    <property type="component" value="Unassembled WGS sequence"/>
</dbReference>
<evidence type="ECO:0000313" key="13">
    <source>
        <dbReference type="EMBL" id="KAG2852076.1"/>
    </source>
</evidence>
<dbReference type="UniPathway" id="UPA00378"/>
<reference evidence="13" key="2">
    <citation type="submission" date="2018-10" db="EMBL/GenBank/DDBJ databases">
        <title>Effector identification in a new, highly contiguous assembly of the strawberry crown rot pathogen Phytophthora cactorum.</title>
        <authorList>
            <person name="Armitage A.D."/>
            <person name="Nellist C.F."/>
            <person name="Bates H."/>
            <person name="Vickerstaff R.J."/>
            <person name="Harrison R.J."/>
        </authorList>
    </citation>
    <scope>NUCLEOTIDE SEQUENCE</scope>
    <source>
        <strain evidence="13">15-7</strain>
        <strain evidence="14">4040</strain>
        <strain evidence="15">P415</strain>
        <strain evidence="16">P421</strain>
    </source>
</reference>
<keyword evidence="8 10" id="KW-0333">Golgi apparatus</keyword>
<dbReference type="EMBL" id="MJFZ01000840">
    <property type="protein sequence ID" value="RAW24739.1"/>
    <property type="molecule type" value="Genomic_DNA"/>
</dbReference>
<evidence type="ECO:0000256" key="2">
    <source>
        <dbReference type="ARBA" id="ARBA00008661"/>
    </source>
</evidence>
<evidence type="ECO:0000313" key="17">
    <source>
        <dbReference type="EMBL" id="RAW24739.1"/>
    </source>
</evidence>
<dbReference type="InterPro" id="IPR002659">
    <property type="entry name" value="Glyco_trans_31"/>
</dbReference>
<dbReference type="PANTHER" id="PTHR11214">
    <property type="entry name" value="BETA-1,3-N-ACETYLGLUCOSAMINYLTRANSFERASE"/>
    <property type="match status" value="1"/>
</dbReference>
<keyword evidence="11" id="KW-0732">Signal</keyword>